<feature type="transmembrane region" description="Helical" evidence="2">
    <location>
        <begin position="459"/>
        <end position="478"/>
    </location>
</feature>
<dbReference type="AlphaFoldDB" id="A0AAD1ZAD2"/>
<proteinExistence type="predicted"/>
<dbReference type="GO" id="GO:0010090">
    <property type="term" value="P:trichome morphogenesis"/>
    <property type="evidence" value="ECO:0007669"/>
    <property type="project" value="InterPro"/>
</dbReference>
<feature type="region of interest" description="Disordered" evidence="1">
    <location>
        <begin position="1"/>
        <end position="80"/>
    </location>
</feature>
<evidence type="ECO:0000256" key="2">
    <source>
        <dbReference type="SAM" id="Phobius"/>
    </source>
</evidence>
<keyword evidence="2" id="KW-1133">Transmembrane helix</keyword>
<gene>
    <name evidence="3" type="ORF">FPE_LOCUS10877</name>
</gene>
<dbReference type="PANTHER" id="PTHR35322">
    <property type="entry name" value="PROTEIN CPR-5"/>
    <property type="match status" value="1"/>
</dbReference>
<dbReference type="EMBL" id="OU503041">
    <property type="protein sequence ID" value="CAI9763447.1"/>
    <property type="molecule type" value="Genomic_DNA"/>
</dbReference>
<feature type="compositionally biased region" description="Basic residues" evidence="1">
    <location>
        <begin position="44"/>
        <end position="55"/>
    </location>
</feature>
<dbReference type="Proteomes" id="UP000834106">
    <property type="component" value="Chromosome 6"/>
</dbReference>
<name>A0AAD1ZAD2_9LAMI</name>
<feature type="compositionally biased region" description="Low complexity" evidence="1">
    <location>
        <begin position="57"/>
        <end position="80"/>
    </location>
</feature>
<protein>
    <recommendedName>
        <fullName evidence="5">Protein CPR-5</fullName>
    </recommendedName>
</protein>
<organism evidence="3 4">
    <name type="scientific">Fraxinus pennsylvanica</name>
    <dbReference type="NCBI Taxonomy" id="56036"/>
    <lineage>
        <taxon>Eukaryota</taxon>
        <taxon>Viridiplantae</taxon>
        <taxon>Streptophyta</taxon>
        <taxon>Embryophyta</taxon>
        <taxon>Tracheophyta</taxon>
        <taxon>Spermatophyta</taxon>
        <taxon>Magnoliopsida</taxon>
        <taxon>eudicotyledons</taxon>
        <taxon>Gunneridae</taxon>
        <taxon>Pentapetalae</taxon>
        <taxon>asterids</taxon>
        <taxon>lamiids</taxon>
        <taxon>Lamiales</taxon>
        <taxon>Oleaceae</taxon>
        <taxon>Oleeae</taxon>
        <taxon>Fraxinus</taxon>
    </lineage>
</organism>
<dbReference type="PANTHER" id="PTHR35322:SF2">
    <property type="entry name" value="PROTEIN CPR-5"/>
    <property type="match status" value="1"/>
</dbReference>
<feature type="transmembrane region" description="Helical" evidence="2">
    <location>
        <begin position="428"/>
        <end position="447"/>
    </location>
</feature>
<reference evidence="3" key="1">
    <citation type="submission" date="2023-05" db="EMBL/GenBank/DDBJ databases">
        <authorList>
            <person name="Huff M."/>
        </authorList>
    </citation>
    <scope>NUCLEOTIDE SEQUENCE</scope>
</reference>
<accession>A0AAD1ZAD2</accession>
<evidence type="ECO:0000313" key="4">
    <source>
        <dbReference type="Proteomes" id="UP000834106"/>
    </source>
</evidence>
<feature type="transmembrane region" description="Helical" evidence="2">
    <location>
        <begin position="490"/>
        <end position="515"/>
    </location>
</feature>
<keyword evidence="4" id="KW-1185">Reference proteome</keyword>
<feature type="transmembrane region" description="Helical" evidence="2">
    <location>
        <begin position="536"/>
        <end position="555"/>
    </location>
</feature>
<dbReference type="InterPro" id="IPR044708">
    <property type="entry name" value="CPR5"/>
</dbReference>
<evidence type="ECO:0000256" key="1">
    <source>
        <dbReference type="SAM" id="MobiDB-lite"/>
    </source>
</evidence>
<dbReference type="GO" id="GO:0010150">
    <property type="term" value="P:leaf senescence"/>
    <property type="evidence" value="ECO:0007669"/>
    <property type="project" value="InterPro"/>
</dbReference>
<keyword evidence="2" id="KW-0812">Transmembrane</keyword>
<sequence length="576" mass="64391">MESPPLQPLHCPTEPSAVNDSAAAYPMPEIPPGPSSSRLINGSKSKRKNKKKKKTPVTEPSSPPSSVSSSDNCSFTSSFSSSKQKGLRIFKNPKRIRVGSTTNRRSTNFRNINVDTLALPLGMSIAAVVSQVLDKKNASGEKISVDYLTEICTLAVRESLANVFGDKFDGFVRNFKTSFRSTFMTLRLIYESSQNVGGNGQWARLSNNNKLQDPVCICDTKDGLESIPHTTNSDEQIRTHEHTEEDRPLDLINRQLVLHDGHTSQQLSCSSSTTSHSEVNQLMLSTFEKSVIEQTRSNELKAFEISLAMKKLQLKEAQLAVHSDANFLERCKISMGFSKASFKVEKFKTQLLDTRQVELLKKCLDFLVAGLFTMLFSLGYGGYVYSHRRITEATESCSPFKETKSWWMPKSMATFSSGLQLLRCQVQVLSRMLFAGLMIGAIAFLLIQRSAVTNQTMPITFIMLLLGVGCGYAGKFCIDTLGGSGNHWLMYWEVLCLLHFLSNIWTSTLFLILYGSINVSDKVNDSTIFPYWIRRFMFFSALLLLPLLCGFMPFASPGEWIDHFSSRAMHFVSDAD</sequence>
<dbReference type="GO" id="GO:0006952">
    <property type="term" value="P:defense response"/>
    <property type="evidence" value="ECO:0007669"/>
    <property type="project" value="InterPro"/>
</dbReference>
<evidence type="ECO:0000313" key="3">
    <source>
        <dbReference type="EMBL" id="CAI9763447.1"/>
    </source>
</evidence>
<keyword evidence="2" id="KW-0472">Membrane</keyword>
<evidence type="ECO:0008006" key="5">
    <source>
        <dbReference type="Google" id="ProtNLM"/>
    </source>
</evidence>